<dbReference type="Gene3D" id="3.20.20.80">
    <property type="entry name" value="Glycosidases"/>
    <property type="match status" value="1"/>
</dbReference>
<dbReference type="SUPFAM" id="SSF49303">
    <property type="entry name" value="beta-Galactosidase/glucuronidase domain"/>
    <property type="match status" value="1"/>
</dbReference>
<evidence type="ECO:0000313" key="9">
    <source>
        <dbReference type="EMBL" id="QOV19967.1"/>
    </source>
</evidence>
<dbReference type="PRINTS" id="PR00132">
    <property type="entry name" value="GLHYDRLASE2"/>
</dbReference>
<evidence type="ECO:0000259" key="4">
    <source>
        <dbReference type="Pfam" id="PF00703"/>
    </source>
</evidence>
<reference evidence="9 10" key="1">
    <citation type="submission" date="2020-10" db="EMBL/GenBank/DDBJ databases">
        <title>Blautia liquoris sp.nov., isolated from the mud in a fermentation cellar used for the production of Chinese strong-flavoured liquor.</title>
        <authorList>
            <person name="Lu L."/>
        </authorList>
    </citation>
    <scope>NUCLEOTIDE SEQUENCE [LARGE SCALE GENOMIC DNA]</scope>
    <source>
        <strain evidence="9 10">LZLJ-3</strain>
    </source>
</reference>
<dbReference type="Gene3D" id="2.60.40.10">
    <property type="entry name" value="Immunoglobulins"/>
    <property type="match status" value="3"/>
</dbReference>
<dbReference type="Pfam" id="PF18565">
    <property type="entry name" value="Glyco_hydro2_C5"/>
    <property type="match status" value="1"/>
</dbReference>
<comment type="similarity">
    <text evidence="1">Belongs to the glycosyl hydrolase 2 family.</text>
</comment>
<dbReference type="EMBL" id="CP063304">
    <property type="protein sequence ID" value="QOV19967.1"/>
    <property type="molecule type" value="Genomic_DNA"/>
</dbReference>
<dbReference type="SUPFAM" id="SSF49785">
    <property type="entry name" value="Galactose-binding domain-like"/>
    <property type="match status" value="1"/>
</dbReference>
<dbReference type="PANTHER" id="PTHR42732">
    <property type="entry name" value="BETA-GALACTOSIDASE"/>
    <property type="match status" value="1"/>
</dbReference>
<evidence type="ECO:0000259" key="6">
    <source>
        <dbReference type="Pfam" id="PF16355"/>
    </source>
</evidence>
<organism evidence="9 10">
    <name type="scientific">Blautia liquoris</name>
    <dbReference type="NCBI Taxonomy" id="2779518"/>
    <lineage>
        <taxon>Bacteria</taxon>
        <taxon>Bacillati</taxon>
        <taxon>Bacillota</taxon>
        <taxon>Clostridia</taxon>
        <taxon>Lachnospirales</taxon>
        <taxon>Lachnospiraceae</taxon>
        <taxon>Blautia</taxon>
    </lineage>
</organism>
<dbReference type="InterPro" id="IPR006103">
    <property type="entry name" value="Glyco_hydro_2_cat"/>
</dbReference>
<evidence type="ECO:0000259" key="7">
    <source>
        <dbReference type="Pfam" id="PF18565"/>
    </source>
</evidence>
<dbReference type="InterPro" id="IPR054593">
    <property type="entry name" value="Beta-mannosidase-like_N2"/>
</dbReference>
<proteinExistence type="inferred from homology"/>
<dbReference type="PROSITE" id="PS00608">
    <property type="entry name" value="GLYCOSYL_HYDROL_F2_2"/>
    <property type="match status" value="1"/>
</dbReference>
<dbReference type="RefSeq" id="WP_193736287.1">
    <property type="nucleotide sequence ID" value="NZ_CP063304.1"/>
</dbReference>
<evidence type="ECO:0000259" key="5">
    <source>
        <dbReference type="Pfam" id="PF02836"/>
    </source>
</evidence>
<dbReference type="InterPro" id="IPR006101">
    <property type="entry name" value="Glyco_hydro_2"/>
</dbReference>
<dbReference type="Proteomes" id="UP000593601">
    <property type="component" value="Chromosome"/>
</dbReference>
<feature type="domain" description="Glycoside hydrolase family 2" evidence="7">
    <location>
        <begin position="669"/>
        <end position="761"/>
    </location>
</feature>
<name>A0A7M2RK77_9FIRM</name>
<dbReference type="InterPro" id="IPR032311">
    <property type="entry name" value="DUF4982"/>
</dbReference>
<feature type="domain" description="Glycoside hydrolase family 2 immunoglobulin-like beta-sandwich" evidence="4">
    <location>
        <begin position="183"/>
        <end position="243"/>
    </location>
</feature>
<dbReference type="GO" id="GO:0004553">
    <property type="term" value="F:hydrolase activity, hydrolyzing O-glycosyl compounds"/>
    <property type="evidence" value="ECO:0007669"/>
    <property type="project" value="InterPro"/>
</dbReference>
<protein>
    <submittedName>
        <fullName evidence="9">DUF4982 domain-containing protein</fullName>
    </submittedName>
</protein>
<keyword evidence="2" id="KW-0378">Hydrolase</keyword>
<feature type="domain" description="Glycoside hydrolase family 2 catalytic" evidence="5">
    <location>
        <begin position="250"/>
        <end position="437"/>
    </location>
</feature>
<dbReference type="GO" id="GO:0005975">
    <property type="term" value="P:carbohydrate metabolic process"/>
    <property type="evidence" value="ECO:0007669"/>
    <property type="project" value="InterPro"/>
</dbReference>
<keyword evidence="3" id="KW-0326">Glycosidase</keyword>
<dbReference type="InterPro" id="IPR023232">
    <property type="entry name" value="Glyco_hydro_2_AS"/>
</dbReference>
<dbReference type="Pfam" id="PF02836">
    <property type="entry name" value="Glyco_hydro_2_C"/>
    <property type="match status" value="1"/>
</dbReference>
<dbReference type="InterPro" id="IPR017853">
    <property type="entry name" value="GH"/>
</dbReference>
<dbReference type="SUPFAM" id="SSF51445">
    <property type="entry name" value="(Trans)glycosidases"/>
    <property type="match status" value="1"/>
</dbReference>
<feature type="domain" description="Beta-mannosidase-like galactose-binding" evidence="8">
    <location>
        <begin position="37"/>
        <end position="167"/>
    </location>
</feature>
<feature type="domain" description="DUF4982" evidence="6">
    <location>
        <begin position="591"/>
        <end position="648"/>
    </location>
</feature>
<evidence type="ECO:0000259" key="8">
    <source>
        <dbReference type="Pfam" id="PF22666"/>
    </source>
</evidence>
<keyword evidence="10" id="KW-1185">Reference proteome</keyword>
<sequence>MARKEIGIMTGWEFALEEKGEKHFSEVELPHDWAITGPFKKDMEQGEAQGFRDRWGIGWYRKKLELSEKKDRCCYYLDFGGIYEDSTIWFNGHMAGGRKYGYSPFRLDVTDYVHTGTNEILIRVDNTKKPVDRWYSGAGIYRTVKWIETEKHHLDERKIRVSTAIDNNSGVITVNPGIQGSMRLSAEHDGNMYQTERKEEIITLRIPDAKFWSAEEPNLYHLKLELMDGERCADQITMHVGIREFDFIPDRGMIVNHKPVVLKGVCVHQDIACRGIAATKEMWRTRLMDLKELGCNGIRAAHHMYAEEFLDLCDELGFYVYEECFDKWTGGLYGRYFETEWKKDLTTMVERDRNRTCVFIWGLGNEVENQAQDSMIRLLKMLKGQVVSLDNTRPVTYAMNPHFKRESNVDLSRVKDIQKFVDETDDMEICDMEERLDCIARIADVVDIISCNYQEQWYDKIHERFPDKLILGTEIYQFFKGHENQMQNFICENPSLVPLEKKYVMGGFIWTGFDYLGESMGYPAKGWGGSLIRTNGNRRPSYYIMQSYWSKKPMVYFAVMDYSLKDEGVKEHWDIPIYAEHWHFPQFHRAVIPYMIASNCEEVRLFVNEKEFYLPNPSQCANRLITGFIPYVPGRVKVVGYIQGEEVCSREVVTPDAPVELRFTEGEYVSADCGQQRLLTVRACDEHGNPYFREESLVNFEIEGNGEILAVDNGNLMGNEPYDEAFIHMYHGQASVLVKCGDIPGIIRVSAHASGMKSGSLRCGLNTDK</sequence>
<evidence type="ECO:0000256" key="2">
    <source>
        <dbReference type="ARBA" id="ARBA00022801"/>
    </source>
</evidence>
<accession>A0A7M2RK77</accession>
<dbReference type="KEGG" id="bliq:INP51_03115"/>
<dbReference type="Pfam" id="PF00703">
    <property type="entry name" value="Glyco_hydro_2"/>
    <property type="match status" value="1"/>
</dbReference>
<dbReference type="PANTHER" id="PTHR42732:SF1">
    <property type="entry name" value="BETA-MANNOSIDASE"/>
    <property type="match status" value="1"/>
</dbReference>
<gene>
    <name evidence="9" type="ORF">INP51_03115</name>
</gene>
<dbReference type="InterPro" id="IPR008979">
    <property type="entry name" value="Galactose-bd-like_sf"/>
</dbReference>
<dbReference type="InterPro" id="IPR051913">
    <property type="entry name" value="GH2_Domain-Containing"/>
</dbReference>
<dbReference type="InterPro" id="IPR013783">
    <property type="entry name" value="Ig-like_fold"/>
</dbReference>
<evidence type="ECO:0000256" key="3">
    <source>
        <dbReference type="ARBA" id="ARBA00023295"/>
    </source>
</evidence>
<evidence type="ECO:0000313" key="10">
    <source>
        <dbReference type="Proteomes" id="UP000593601"/>
    </source>
</evidence>
<dbReference type="Pfam" id="PF16355">
    <property type="entry name" value="DUF4982"/>
    <property type="match status" value="1"/>
</dbReference>
<evidence type="ECO:0000256" key="1">
    <source>
        <dbReference type="ARBA" id="ARBA00007401"/>
    </source>
</evidence>
<dbReference type="InterPro" id="IPR040605">
    <property type="entry name" value="Glyco_hydro2_dom5"/>
</dbReference>
<dbReference type="InterPro" id="IPR036156">
    <property type="entry name" value="Beta-gal/glucu_dom_sf"/>
</dbReference>
<dbReference type="Pfam" id="PF22666">
    <property type="entry name" value="Glyco_hydro_2_N2"/>
    <property type="match status" value="1"/>
</dbReference>
<dbReference type="InterPro" id="IPR006102">
    <property type="entry name" value="Ig-like_GH2"/>
</dbReference>
<dbReference type="Gene3D" id="2.60.120.260">
    <property type="entry name" value="Galactose-binding domain-like"/>
    <property type="match status" value="1"/>
</dbReference>
<dbReference type="AlphaFoldDB" id="A0A7M2RK77"/>